<dbReference type="InterPro" id="IPR023485">
    <property type="entry name" value="Ptyr_pPase"/>
</dbReference>
<dbReference type="InterPro" id="IPR017867">
    <property type="entry name" value="Tyr_phospatase_low_mol_wt"/>
</dbReference>
<keyword evidence="3" id="KW-0904">Protein phosphatase</keyword>
<dbReference type="CDD" id="cd16344">
    <property type="entry name" value="LMWPAP"/>
    <property type="match status" value="1"/>
</dbReference>
<dbReference type="STRING" id="266892.SAMN04488054_10724"/>
<feature type="active site" evidence="4">
    <location>
        <position position="14"/>
    </location>
</feature>
<proteinExistence type="inferred from homology"/>
<evidence type="ECO:0000313" key="7">
    <source>
        <dbReference type="Proteomes" id="UP000199668"/>
    </source>
</evidence>
<evidence type="ECO:0000256" key="4">
    <source>
        <dbReference type="PIRSR" id="PIRSR617867-1"/>
    </source>
</evidence>
<sequence length="149" mass="16520">MTNVLFVCTGNTCRSPMAEALLREKGRDDIEVQSAGISASPGMSASKETVEVLKERDIPLRHAAKPLTKERVDWADLILTMTKNHHGMTVQQFPEAADKVFTVKEFAWNTESGAGDITDPIGGSRDTYRNTADELETLVEKILERINKD</sequence>
<dbReference type="Proteomes" id="UP000199668">
    <property type="component" value="Unassembled WGS sequence"/>
</dbReference>
<dbReference type="EMBL" id="FOTY01000007">
    <property type="protein sequence ID" value="SFL87279.1"/>
    <property type="molecule type" value="Genomic_DNA"/>
</dbReference>
<evidence type="ECO:0000256" key="3">
    <source>
        <dbReference type="ARBA" id="ARBA00022912"/>
    </source>
</evidence>
<dbReference type="SUPFAM" id="SSF52788">
    <property type="entry name" value="Phosphotyrosine protein phosphatases I"/>
    <property type="match status" value="1"/>
</dbReference>
<dbReference type="Gene3D" id="3.40.50.2300">
    <property type="match status" value="1"/>
</dbReference>
<feature type="active site" description="Nucleophile" evidence="4">
    <location>
        <position position="8"/>
    </location>
</feature>
<evidence type="ECO:0000313" key="6">
    <source>
        <dbReference type="EMBL" id="SFL87279.1"/>
    </source>
</evidence>
<dbReference type="Pfam" id="PF01451">
    <property type="entry name" value="LMWPc"/>
    <property type="match status" value="1"/>
</dbReference>
<dbReference type="PANTHER" id="PTHR11717:SF31">
    <property type="entry name" value="LOW MOLECULAR WEIGHT PROTEIN-TYROSINE-PHOSPHATASE ETP-RELATED"/>
    <property type="match status" value="1"/>
</dbReference>
<dbReference type="GO" id="GO:0004725">
    <property type="term" value="F:protein tyrosine phosphatase activity"/>
    <property type="evidence" value="ECO:0007669"/>
    <property type="project" value="InterPro"/>
</dbReference>
<dbReference type="OrthoDB" id="9784339at2"/>
<evidence type="ECO:0000256" key="1">
    <source>
        <dbReference type="ARBA" id="ARBA00011063"/>
    </source>
</evidence>
<name>A0A1I4L8S8_9BACI</name>
<dbReference type="AlphaFoldDB" id="A0A1I4L8S8"/>
<dbReference type="InterPro" id="IPR036196">
    <property type="entry name" value="Ptyr_pPase_sf"/>
</dbReference>
<organism evidence="6 7">
    <name type="scientific">Salibacterium qingdaonense</name>
    <dbReference type="NCBI Taxonomy" id="266892"/>
    <lineage>
        <taxon>Bacteria</taxon>
        <taxon>Bacillati</taxon>
        <taxon>Bacillota</taxon>
        <taxon>Bacilli</taxon>
        <taxon>Bacillales</taxon>
        <taxon>Bacillaceae</taxon>
    </lineage>
</organism>
<dbReference type="SMART" id="SM00226">
    <property type="entry name" value="LMWPc"/>
    <property type="match status" value="1"/>
</dbReference>
<feature type="domain" description="Phosphotyrosine protein phosphatase I" evidence="5">
    <location>
        <begin position="2"/>
        <end position="145"/>
    </location>
</feature>
<evidence type="ECO:0000256" key="2">
    <source>
        <dbReference type="ARBA" id="ARBA00022801"/>
    </source>
</evidence>
<dbReference type="RefSeq" id="WP_090926450.1">
    <property type="nucleotide sequence ID" value="NZ_FOTY01000007.1"/>
</dbReference>
<evidence type="ECO:0000259" key="5">
    <source>
        <dbReference type="SMART" id="SM00226"/>
    </source>
</evidence>
<keyword evidence="2" id="KW-0378">Hydrolase</keyword>
<comment type="similarity">
    <text evidence="1">Belongs to the low molecular weight phosphotyrosine protein phosphatase family.</text>
</comment>
<dbReference type="PRINTS" id="PR00719">
    <property type="entry name" value="LMWPTPASE"/>
</dbReference>
<keyword evidence="7" id="KW-1185">Reference proteome</keyword>
<accession>A0A1I4L8S8</accession>
<gene>
    <name evidence="6" type="ORF">SAMN04488054_10724</name>
</gene>
<feature type="active site" description="Proton donor" evidence="4">
    <location>
        <position position="119"/>
    </location>
</feature>
<dbReference type="InterPro" id="IPR050438">
    <property type="entry name" value="LMW_PTPase"/>
</dbReference>
<dbReference type="PANTHER" id="PTHR11717">
    <property type="entry name" value="LOW MOLECULAR WEIGHT PROTEIN TYROSINE PHOSPHATASE"/>
    <property type="match status" value="1"/>
</dbReference>
<reference evidence="6 7" key="1">
    <citation type="submission" date="2016-10" db="EMBL/GenBank/DDBJ databases">
        <authorList>
            <person name="de Groot N.N."/>
        </authorList>
    </citation>
    <scope>NUCLEOTIDE SEQUENCE [LARGE SCALE GENOMIC DNA]</scope>
    <source>
        <strain evidence="6 7">CGMCC 1.6134</strain>
    </source>
</reference>
<protein>
    <submittedName>
        <fullName evidence="6">Protein-tyrosine phosphatase</fullName>
    </submittedName>
</protein>